<reference evidence="1" key="1">
    <citation type="submission" date="2019-04" db="EMBL/GenBank/DDBJ databases">
        <authorList>
            <consortium name="Pathogen Informatics"/>
        </authorList>
    </citation>
    <scope>NUCLEOTIDE SEQUENCE</scope>
    <source>
        <strain evidence="1">NCTC9183</strain>
    </source>
</reference>
<dbReference type="AlphaFoldDB" id="A0A4P0Y3A7"/>
<dbReference type="Proteomes" id="UP000507695">
    <property type="component" value="Unassembled WGS sequence"/>
</dbReference>
<evidence type="ECO:0000313" key="1">
    <source>
        <dbReference type="EMBL" id="VTM54767.1"/>
    </source>
</evidence>
<gene>
    <name evidence="1" type="ORF">NCTC9183_03190</name>
</gene>
<dbReference type="EMBL" id="CABDVL010000003">
    <property type="protein sequence ID" value="VTM54767.1"/>
    <property type="molecule type" value="Genomic_DNA"/>
</dbReference>
<sequence>MAAADCLAGADGLSLSEADFVGWPGNSPSTCRAAQWITRTLRGPGRVKSKPIRSWPRFPQYRAGLGLGVLPHFMARASGLQCLQPEIGADQTLWL</sequence>
<organism evidence="1">
    <name type="scientific">Klebsiella pneumoniae</name>
    <dbReference type="NCBI Taxonomy" id="573"/>
    <lineage>
        <taxon>Bacteria</taxon>
        <taxon>Pseudomonadati</taxon>
        <taxon>Pseudomonadota</taxon>
        <taxon>Gammaproteobacteria</taxon>
        <taxon>Enterobacterales</taxon>
        <taxon>Enterobacteriaceae</taxon>
        <taxon>Klebsiella/Raoultella group</taxon>
        <taxon>Klebsiella</taxon>
        <taxon>Klebsiella pneumoniae complex</taxon>
    </lineage>
</organism>
<name>A0A4P0Y3A7_KLEPN</name>
<accession>A0A4P0Y3A7</accession>
<protein>
    <submittedName>
        <fullName evidence="1">LysR family transcriptional regulator</fullName>
    </submittedName>
</protein>
<proteinExistence type="predicted"/>